<dbReference type="Proteomes" id="UP001164250">
    <property type="component" value="Chromosome 4"/>
</dbReference>
<proteinExistence type="predicted"/>
<comment type="caution">
    <text evidence="1">The sequence shown here is derived from an EMBL/GenBank/DDBJ whole genome shotgun (WGS) entry which is preliminary data.</text>
</comment>
<sequence>MQKPKLMNYFNSNLNKLTNYVLEATVPRTASQAMSMENKWAEKLKDVAKLRSEGAAFQQVAERVPDDVADEIPLESTILGLESTIDKVWKCLVGEEVGIIGIYGTGGVGKTTLLKQINNKFCNELQSFDVVIWVVVSRVPNFEKIQEDIGEKIGLKGESWKTRSLQKKAGDIFKILNSKKFVLFLDDIWRWINLTDVGVPIPNSKSASKVVFTTRSFEVCGSIKADKHFKVEYLRDEEAGKLFEENLQSDVLDHPDIRQLAKVVAKECGGLPLALLTVSRAMSCKNTPQEWRYAANLLRNSASQFAGMGTEVYPLLKFSYDSLPSDKIRSCLLYCCLYPEDFLISKQQLIDCWIGEGFLDDSNRTEVYNQGYSVIGTLVRACLLEEEKDYFVKLHGVIRDMLLWIANDIEKEKENYLVEAGTRSTQAPEIGKWVGVRKISLMGNRIEFLSKTPRCDDLQTLFLNKGALSFVCDDFFDFMPSLKVLDLSFNHYLCKLPVGVSKLVSLQYLNLSRTPILELPVELKALTNLKCLSLENMNWLETIPRQLISNLQSLRTLRMNQCGTSAKYRTEDSVLFNGGGEVLVEECDCLEYLNVLSITLGSYNALQRLLSSVKLRSCTQSLFLNGFHESTSFNIPALATLEHLCQLEIREWDGPNVVMVGDVQKIREPSSFDNLHNIRISKCNYLRDLTWIAFIPKLKFLSIDKCEGMKDIINVEKLGEVPGMMSDLIPFQKLQFLSLDFLQNLESIFGKALPFPHLKEIDIFSCPKLMKLPLDANGAKEHKIVIEGQEEWWKKLQWEDEATLNAFLPCFKATVQLVAFLSMDVQNEAIQNDQLDKIKDSNLLDQARQCMQPFEGQGFQPPGSTLVIHSALPSVVRLILTACTLKSVL</sequence>
<organism evidence="1 2">
    <name type="scientific">Pistacia atlantica</name>
    <dbReference type="NCBI Taxonomy" id="434234"/>
    <lineage>
        <taxon>Eukaryota</taxon>
        <taxon>Viridiplantae</taxon>
        <taxon>Streptophyta</taxon>
        <taxon>Embryophyta</taxon>
        <taxon>Tracheophyta</taxon>
        <taxon>Spermatophyta</taxon>
        <taxon>Magnoliopsida</taxon>
        <taxon>eudicotyledons</taxon>
        <taxon>Gunneridae</taxon>
        <taxon>Pentapetalae</taxon>
        <taxon>rosids</taxon>
        <taxon>malvids</taxon>
        <taxon>Sapindales</taxon>
        <taxon>Anacardiaceae</taxon>
        <taxon>Pistacia</taxon>
    </lineage>
</organism>
<evidence type="ECO:0000313" key="2">
    <source>
        <dbReference type="Proteomes" id="UP001164250"/>
    </source>
</evidence>
<accession>A0ACC1BL07</accession>
<dbReference type="EMBL" id="CM047900">
    <property type="protein sequence ID" value="KAJ0099548.1"/>
    <property type="molecule type" value="Genomic_DNA"/>
</dbReference>
<protein>
    <submittedName>
        <fullName evidence="1">Uncharacterized protein</fullName>
    </submittedName>
</protein>
<name>A0ACC1BL07_9ROSI</name>
<gene>
    <name evidence="1" type="ORF">Patl1_21860</name>
</gene>
<evidence type="ECO:0000313" key="1">
    <source>
        <dbReference type="EMBL" id="KAJ0099548.1"/>
    </source>
</evidence>
<keyword evidence="2" id="KW-1185">Reference proteome</keyword>
<reference evidence="2" key="1">
    <citation type="journal article" date="2023" name="G3 (Bethesda)">
        <title>Genome assembly and association tests identify interacting loci associated with vigor, precocity, and sex in interspecific pistachio rootstocks.</title>
        <authorList>
            <person name="Palmer W."/>
            <person name="Jacygrad E."/>
            <person name="Sagayaradj S."/>
            <person name="Cavanaugh K."/>
            <person name="Han R."/>
            <person name="Bertier L."/>
            <person name="Beede B."/>
            <person name="Kafkas S."/>
            <person name="Golino D."/>
            <person name="Preece J."/>
            <person name="Michelmore R."/>
        </authorList>
    </citation>
    <scope>NUCLEOTIDE SEQUENCE [LARGE SCALE GENOMIC DNA]</scope>
</reference>